<dbReference type="PANTHER" id="PTHR43591">
    <property type="entry name" value="METHYLTRANSFERASE"/>
    <property type="match status" value="1"/>
</dbReference>
<reference evidence="2 3" key="1">
    <citation type="submission" date="2015-09" db="EMBL/GenBank/DDBJ databases">
        <title>Sorangium comparison.</title>
        <authorList>
            <person name="Zaburannyi N."/>
            <person name="Bunk B."/>
            <person name="Overmann J."/>
            <person name="Mueller R."/>
        </authorList>
    </citation>
    <scope>NUCLEOTIDE SEQUENCE [LARGE SCALE GENOMIC DNA]</scope>
    <source>
        <strain evidence="2 3">So ceGT47</strain>
    </source>
</reference>
<dbReference type="OrthoDB" id="262045at2"/>
<feature type="domain" description="Methyltransferase type 11" evidence="1">
    <location>
        <begin position="48"/>
        <end position="147"/>
    </location>
</feature>
<dbReference type="RefSeq" id="WP_129354286.1">
    <property type="nucleotide sequence ID" value="NZ_CP012670.1"/>
</dbReference>
<dbReference type="Pfam" id="PF08241">
    <property type="entry name" value="Methyltransf_11"/>
    <property type="match status" value="1"/>
</dbReference>
<dbReference type="EC" id="2.1.1.-" evidence="2"/>
<dbReference type="PANTHER" id="PTHR43591:SF24">
    <property type="entry name" value="2-METHOXY-6-POLYPRENYL-1,4-BENZOQUINOL METHYLASE, MITOCHONDRIAL"/>
    <property type="match status" value="1"/>
</dbReference>
<dbReference type="GO" id="GO:0032259">
    <property type="term" value="P:methylation"/>
    <property type="evidence" value="ECO:0007669"/>
    <property type="project" value="UniProtKB-KW"/>
</dbReference>
<dbReference type="Proteomes" id="UP000295781">
    <property type="component" value="Chromosome"/>
</dbReference>
<protein>
    <submittedName>
        <fullName evidence="2">Methyltransferase</fullName>
        <ecNumber evidence="2">2.1.1.-</ecNumber>
    </submittedName>
</protein>
<gene>
    <name evidence="2" type="ORF">SOCEGT47_071610</name>
</gene>
<dbReference type="CDD" id="cd02440">
    <property type="entry name" value="AdoMet_MTases"/>
    <property type="match status" value="1"/>
</dbReference>
<proteinExistence type="predicted"/>
<keyword evidence="2" id="KW-0489">Methyltransferase</keyword>
<dbReference type="GO" id="GO:0008757">
    <property type="term" value="F:S-adenosylmethionine-dependent methyltransferase activity"/>
    <property type="evidence" value="ECO:0007669"/>
    <property type="project" value="InterPro"/>
</dbReference>
<organism evidence="2 3">
    <name type="scientific">Sorangium cellulosum</name>
    <name type="common">Polyangium cellulosum</name>
    <dbReference type="NCBI Taxonomy" id="56"/>
    <lineage>
        <taxon>Bacteria</taxon>
        <taxon>Pseudomonadati</taxon>
        <taxon>Myxococcota</taxon>
        <taxon>Polyangia</taxon>
        <taxon>Polyangiales</taxon>
        <taxon>Polyangiaceae</taxon>
        <taxon>Sorangium</taxon>
    </lineage>
</organism>
<accession>A0A4P2QB86</accession>
<dbReference type="AlphaFoldDB" id="A0A4P2QB86"/>
<evidence type="ECO:0000259" key="1">
    <source>
        <dbReference type="Pfam" id="PF08241"/>
    </source>
</evidence>
<dbReference type="InterPro" id="IPR013216">
    <property type="entry name" value="Methyltransf_11"/>
</dbReference>
<sequence length="221" mass="23999">MPLVRVLEPEVMDTHDDALAYDSMDHAAVNAAFCDDLLAQAPDLAYALDVGTGTCLLPIELCKRVATARIKAIDLAASMLDVGRGHVEQAGLTGAITLALADAKALAEPDKTFSAVLSNSIVHHIPEPTSALREMLRVLRPGGLLFVRDLVRPEDEASVAALVQRYAANDTAYQRTLFDASLRAALSLDEVREMLRSLQVPPECAQKTSDRHWTLAFRRPS</sequence>
<dbReference type="EMBL" id="CP012670">
    <property type="protein sequence ID" value="AUX26591.1"/>
    <property type="molecule type" value="Genomic_DNA"/>
</dbReference>
<dbReference type="SUPFAM" id="SSF53335">
    <property type="entry name" value="S-adenosyl-L-methionine-dependent methyltransferases"/>
    <property type="match status" value="1"/>
</dbReference>
<dbReference type="InterPro" id="IPR029063">
    <property type="entry name" value="SAM-dependent_MTases_sf"/>
</dbReference>
<name>A0A4P2QB86_SORCE</name>
<evidence type="ECO:0000313" key="2">
    <source>
        <dbReference type="EMBL" id="AUX26591.1"/>
    </source>
</evidence>
<keyword evidence="2" id="KW-0808">Transferase</keyword>
<dbReference type="Gene3D" id="3.40.50.150">
    <property type="entry name" value="Vaccinia Virus protein VP39"/>
    <property type="match status" value="1"/>
</dbReference>
<evidence type="ECO:0000313" key="3">
    <source>
        <dbReference type="Proteomes" id="UP000295781"/>
    </source>
</evidence>